<sequence length="131" mass="14481">MDRQTINPWTWQDAFGFVQANEIRSPQRWLICAGQGAADETGRTLHEGDIRAQVRQAFDNLEVVLGQAGFTLADVVRLTLYTTDMDGLLGVWDEVLGRLNQAGCRTAMTLLGVQRLAYPEMLVEIEATAAA</sequence>
<dbReference type="Pfam" id="PF01042">
    <property type="entry name" value="Ribonuc_L-PSP"/>
    <property type="match status" value="1"/>
</dbReference>
<evidence type="ECO:0000313" key="2">
    <source>
        <dbReference type="Proteomes" id="UP000002027"/>
    </source>
</evidence>
<reference evidence="1 2" key="2">
    <citation type="journal article" date="2010" name="Stand. Genomic Sci.">
        <title>Complete genome sequence of Desulfohalobium retbaense type strain (HR(100)).</title>
        <authorList>
            <person name="Spring S."/>
            <person name="Nolan M."/>
            <person name="Lapidus A."/>
            <person name="Glavina Del Rio T."/>
            <person name="Copeland A."/>
            <person name="Tice H."/>
            <person name="Cheng J.F."/>
            <person name="Lucas S."/>
            <person name="Land M."/>
            <person name="Chen F."/>
            <person name="Bruce D."/>
            <person name="Goodwin L."/>
            <person name="Pitluck S."/>
            <person name="Ivanova N."/>
            <person name="Mavromatis K."/>
            <person name="Mikhailova N."/>
            <person name="Pati A."/>
            <person name="Chen A."/>
            <person name="Palaniappan K."/>
            <person name="Hauser L."/>
            <person name="Chang Y.J."/>
            <person name="Jeffries C.D."/>
            <person name="Munk C."/>
            <person name="Kiss H."/>
            <person name="Chain P."/>
            <person name="Han C."/>
            <person name="Brettin T."/>
            <person name="Detter J.C."/>
            <person name="Schuler E."/>
            <person name="Goker M."/>
            <person name="Rohde M."/>
            <person name="Bristow J."/>
            <person name="Eisen J.A."/>
            <person name="Markowitz V."/>
            <person name="Hugenholtz P."/>
            <person name="Kyrpides N.C."/>
            <person name="Klenk H.P."/>
        </authorList>
    </citation>
    <scope>NUCLEOTIDE SEQUENCE [LARGE SCALE GENOMIC DNA]</scope>
    <source>
        <strain evidence="2">ATCC 49802 / DSM 20745 / S 6022</strain>
    </source>
</reference>
<dbReference type="EMBL" id="CP001823">
    <property type="protein sequence ID" value="ACZ37512.1"/>
    <property type="molecule type" value="Genomic_DNA"/>
</dbReference>
<dbReference type="eggNOG" id="COG0251">
    <property type="taxonomic scope" value="Bacteria"/>
</dbReference>
<dbReference type="Proteomes" id="UP000002027">
    <property type="component" value="Chromosome 1"/>
</dbReference>
<dbReference type="InterPro" id="IPR035959">
    <property type="entry name" value="RutC-like_sf"/>
</dbReference>
<reference evidence="2" key="1">
    <citation type="submission" date="2009-11" db="EMBL/GenBank/DDBJ databases">
        <title>The complete chromosome 1 of Sphaerobacter thermophilus DSM 20745.</title>
        <authorList>
            <person name="Lucas S."/>
            <person name="Copeland A."/>
            <person name="Lapidus A."/>
            <person name="Glavina del Rio T."/>
            <person name="Dalin E."/>
            <person name="Tice H."/>
            <person name="Bruce D."/>
            <person name="Goodwin L."/>
            <person name="Pitluck S."/>
            <person name="Kyrpides N."/>
            <person name="Mavromatis K."/>
            <person name="Ivanova N."/>
            <person name="Mikhailova N."/>
            <person name="LaButti K.M."/>
            <person name="Clum A."/>
            <person name="Sun H.I."/>
            <person name="Brettin T."/>
            <person name="Detter J.C."/>
            <person name="Han C."/>
            <person name="Larimer F."/>
            <person name="Land M."/>
            <person name="Hauser L."/>
            <person name="Markowitz V."/>
            <person name="Cheng J.F."/>
            <person name="Hugenholtz P."/>
            <person name="Woyke T."/>
            <person name="Wu D."/>
            <person name="Steenblock K."/>
            <person name="Schneider S."/>
            <person name="Pukall R."/>
            <person name="Goeker M."/>
            <person name="Klenk H.P."/>
            <person name="Eisen J.A."/>
        </authorList>
    </citation>
    <scope>NUCLEOTIDE SEQUENCE [LARGE SCALE GENOMIC DNA]</scope>
    <source>
        <strain evidence="2">ATCC 49802 / DSM 20745 / S 6022</strain>
    </source>
</reference>
<dbReference type="HOGENOM" id="CLU_100715_4_2_0"/>
<gene>
    <name evidence="1" type="ordered locus">Sthe_0073</name>
</gene>
<organism evidence="1 2">
    <name type="scientific">Sphaerobacter thermophilus (strain ATCC 49802 / DSM 20745 / KCCM 41009 / NCIMB 13125 / S 6022)</name>
    <dbReference type="NCBI Taxonomy" id="479434"/>
    <lineage>
        <taxon>Bacteria</taxon>
        <taxon>Pseudomonadati</taxon>
        <taxon>Thermomicrobiota</taxon>
        <taxon>Thermomicrobia</taxon>
        <taxon>Sphaerobacterales</taxon>
        <taxon>Sphaerobacterineae</taxon>
        <taxon>Sphaerobacteraceae</taxon>
        <taxon>Sphaerobacter</taxon>
    </lineage>
</organism>
<dbReference type="AlphaFoldDB" id="D1C5J6"/>
<accession>D1C5J6</accession>
<dbReference type="CDD" id="cd00448">
    <property type="entry name" value="YjgF_YER057c_UK114_family"/>
    <property type="match status" value="1"/>
</dbReference>
<dbReference type="InterPro" id="IPR006175">
    <property type="entry name" value="YjgF/YER057c/UK114"/>
</dbReference>
<evidence type="ECO:0000313" key="1">
    <source>
        <dbReference type="EMBL" id="ACZ37512.1"/>
    </source>
</evidence>
<dbReference type="InParanoid" id="D1C5J6"/>
<dbReference type="Gene3D" id="3.30.1330.40">
    <property type="entry name" value="RutC-like"/>
    <property type="match status" value="1"/>
</dbReference>
<proteinExistence type="predicted"/>
<dbReference type="RefSeq" id="WP_012870561.1">
    <property type="nucleotide sequence ID" value="NC_013523.1"/>
</dbReference>
<name>D1C5J6_SPHTD</name>
<keyword evidence="2" id="KW-1185">Reference proteome</keyword>
<dbReference type="STRING" id="479434.Sthe_0073"/>
<dbReference type="KEGG" id="sti:Sthe_0073"/>
<dbReference type="PANTHER" id="PTHR43857">
    <property type="entry name" value="BLR7761 PROTEIN"/>
    <property type="match status" value="1"/>
</dbReference>
<dbReference type="PANTHER" id="PTHR43857:SF1">
    <property type="entry name" value="YJGH FAMILY PROTEIN"/>
    <property type="match status" value="1"/>
</dbReference>
<protein>
    <submittedName>
        <fullName evidence="1">Endoribonuclease L-PSP</fullName>
    </submittedName>
</protein>
<dbReference type="OrthoDB" id="881979at2"/>
<dbReference type="SUPFAM" id="SSF55298">
    <property type="entry name" value="YjgF-like"/>
    <property type="match status" value="1"/>
</dbReference>